<dbReference type="RefSeq" id="WP_345371516.1">
    <property type="nucleotide sequence ID" value="NZ_BAABKD010000011.1"/>
</dbReference>
<evidence type="ECO:0000256" key="3">
    <source>
        <dbReference type="SAM" id="MobiDB-lite"/>
    </source>
</evidence>
<proteinExistence type="inferred from homology"/>
<feature type="region of interest" description="Disordered" evidence="3">
    <location>
        <begin position="83"/>
        <end position="106"/>
    </location>
</feature>
<dbReference type="PANTHER" id="PTHR37483:SF1">
    <property type="entry name" value="UPF0125 PROTEIN RATB"/>
    <property type="match status" value="1"/>
</dbReference>
<dbReference type="InterPro" id="IPR016155">
    <property type="entry name" value="Mopterin_synth/thiamin_S_b"/>
</dbReference>
<evidence type="ECO:0000256" key="1">
    <source>
        <dbReference type="ARBA" id="ARBA00010645"/>
    </source>
</evidence>
<protein>
    <recommendedName>
        <fullName evidence="2">UPF0125 protein GCM10023337_19890</fullName>
    </recommendedName>
</protein>
<comment type="similarity">
    <text evidence="1 2">Belongs to the UPF0125 (RnfH) family.</text>
</comment>
<dbReference type="InterPro" id="IPR005346">
    <property type="entry name" value="RnfH"/>
</dbReference>
<sequence length="115" mass="13178">MTMITIEIVFAAKNTLWQQTLTLPAGATVQEALEQSRLFHDHPEAQHLAVGIFGERCHQDTRLQAGDRIEVYRPLVFDPMESRRRRAAHRANQQTKSTRRRTLSAAARMVINREG</sequence>
<dbReference type="Pfam" id="PF03658">
    <property type="entry name" value="Ub-RnfH"/>
    <property type="match status" value="1"/>
</dbReference>
<organism evidence="4 5">
    <name type="scientific">Paenalcaligenes hermetiae</name>
    <dbReference type="NCBI Taxonomy" id="1157987"/>
    <lineage>
        <taxon>Bacteria</taxon>
        <taxon>Pseudomonadati</taxon>
        <taxon>Pseudomonadota</taxon>
        <taxon>Betaproteobacteria</taxon>
        <taxon>Burkholderiales</taxon>
        <taxon>Alcaligenaceae</taxon>
        <taxon>Paenalcaligenes</taxon>
    </lineage>
</organism>
<keyword evidence="5" id="KW-1185">Reference proteome</keyword>
<dbReference type="Proteomes" id="UP001500227">
    <property type="component" value="Unassembled WGS sequence"/>
</dbReference>
<dbReference type="PANTHER" id="PTHR37483">
    <property type="entry name" value="UPF0125 PROTEIN RATB"/>
    <property type="match status" value="1"/>
</dbReference>
<dbReference type="Gene3D" id="3.10.20.280">
    <property type="entry name" value="RnfH-like"/>
    <property type="match status" value="1"/>
</dbReference>
<dbReference type="NCBIfam" id="NF002490">
    <property type="entry name" value="PRK01777.1"/>
    <property type="match status" value="1"/>
</dbReference>
<dbReference type="InterPro" id="IPR037021">
    <property type="entry name" value="RnfH_sf"/>
</dbReference>
<accession>A0ABP9MBK6</accession>
<dbReference type="SUPFAM" id="SSF54285">
    <property type="entry name" value="MoaD/ThiS"/>
    <property type="match status" value="1"/>
</dbReference>
<evidence type="ECO:0000256" key="2">
    <source>
        <dbReference type="HAMAP-Rule" id="MF_00460"/>
    </source>
</evidence>
<dbReference type="HAMAP" id="MF_00460">
    <property type="entry name" value="UPF0125_RnfH"/>
    <property type="match status" value="1"/>
</dbReference>
<reference evidence="5" key="1">
    <citation type="journal article" date="2019" name="Int. J. Syst. Evol. Microbiol.">
        <title>The Global Catalogue of Microorganisms (GCM) 10K type strain sequencing project: providing services to taxonomists for standard genome sequencing and annotation.</title>
        <authorList>
            <consortium name="The Broad Institute Genomics Platform"/>
            <consortium name="The Broad Institute Genome Sequencing Center for Infectious Disease"/>
            <person name="Wu L."/>
            <person name="Ma J."/>
        </authorList>
    </citation>
    <scope>NUCLEOTIDE SEQUENCE [LARGE SCALE GENOMIC DNA]</scope>
    <source>
        <strain evidence="5">JCM 18423</strain>
    </source>
</reference>
<dbReference type="EMBL" id="BAABKD010000011">
    <property type="protein sequence ID" value="GAA5092501.1"/>
    <property type="molecule type" value="Genomic_DNA"/>
</dbReference>
<name>A0ABP9MBK6_9BURK</name>
<gene>
    <name evidence="4" type="ORF">GCM10023337_19890</name>
</gene>
<evidence type="ECO:0000313" key="5">
    <source>
        <dbReference type="Proteomes" id="UP001500227"/>
    </source>
</evidence>
<comment type="caution">
    <text evidence="4">The sequence shown here is derived from an EMBL/GenBank/DDBJ whole genome shotgun (WGS) entry which is preliminary data.</text>
</comment>
<evidence type="ECO:0000313" key="4">
    <source>
        <dbReference type="EMBL" id="GAA5092501.1"/>
    </source>
</evidence>